<dbReference type="SUPFAM" id="SSF52540">
    <property type="entry name" value="P-loop containing nucleoside triphosphate hydrolases"/>
    <property type="match status" value="1"/>
</dbReference>
<protein>
    <submittedName>
        <fullName evidence="14">Uncharacterized protein</fullName>
    </submittedName>
</protein>
<dbReference type="EMBL" id="MU565024">
    <property type="protein sequence ID" value="KAI5611712.1"/>
    <property type="molecule type" value="Genomic_DNA"/>
</dbReference>
<dbReference type="GO" id="GO:0009897">
    <property type="term" value="C:external side of plasma membrane"/>
    <property type="evidence" value="ECO:0007669"/>
    <property type="project" value="TreeGrafter"/>
</dbReference>
<dbReference type="Pfam" id="PF00225">
    <property type="entry name" value="Kinesin"/>
    <property type="match status" value="1"/>
</dbReference>
<proteinExistence type="inferred from homology"/>
<dbReference type="SMART" id="SM00409">
    <property type="entry name" value="IG"/>
    <property type="match status" value="1"/>
</dbReference>
<comment type="subcellular location">
    <subcellularLocation>
        <location evidence="1">Membrane</location>
    </subcellularLocation>
</comment>
<dbReference type="Pfam" id="PF07686">
    <property type="entry name" value="V-set"/>
    <property type="match status" value="1"/>
</dbReference>
<dbReference type="PANTHER" id="PTHR24100:SF145">
    <property type="entry name" value="CD276 ANTIGEN"/>
    <property type="match status" value="1"/>
</dbReference>
<comment type="caution">
    <text evidence="14">The sequence shown here is derived from an EMBL/GenBank/DDBJ whole genome shotgun (WGS) entry which is preliminary data.</text>
</comment>
<dbReference type="FunFam" id="2.60.40.10:FF:000142">
    <property type="entry name" value="V-set domain-containing T-cell activation inhibitor 1"/>
    <property type="match status" value="1"/>
</dbReference>
<dbReference type="InterPro" id="IPR001752">
    <property type="entry name" value="Kinesin_motor_dom"/>
</dbReference>
<evidence type="ECO:0000256" key="2">
    <source>
        <dbReference type="ARBA" id="ARBA00022729"/>
    </source>
</evidence>
<dbReference type="Gene3D" id="2.60.40.10">
    <property type="entry name" value="Immunoglobulins"/>
    <property type="match status" value="2"/>
</dbReference>
<dbReference type="InterPro" id="IPR050504">
    <property type="entry name" value="IgSF_BTN/MOG"/>
</dbReference>
<dbReference type="InterPro" id="IPR036179">
    <property type="entry name" value="Ig-like_dom_sf"/>
</dbReference>
<dbReference type="PROSITE" id="PS50835">
    <property type="entry name" value="IG_LIKE"/>
    <property type="match status" value="1"/>
</dbReference>
<accession>A0AAD5FDR3</accession>
<feature type="transmembrane region" description="Helical" evidence="11">
    <location>
        <begin position="281"/>
        <end position="301"/>
    </location>
</feature>
<feature type="region of interest" description="Disordered" evidence="10">
    <location>
        <begin position="311"/>
        <end position="330"/>
    </location>
</feature>
<evidence type="ECO:0000256" key="11">
    <source>
        <dbReference type="SAM" id="Phobius"/>
    </source>
</evidence>
<evidence type="ECO:0000256" key="1">
    <source>
        <dbReference type="ARBA" id="ARBA00004370"/>
    </source>
</evidence>
<dbReference type="GO" id="GO:0001817">
    <property type="term" value="P:regulation of cytokine production"/>
    <property type="evidence" value="ECO:0007669"/>
    <property type="project" value="TreeGrafter"/>
</dbReference>
<keyword evidence="8" id="KW-0393">Immunoglobulin domain</keyword>
<evidence type="ECO:0000256" key="7">
    <source>
        <dbReference type="ARBA" id="ARBA00023180"/>
    </source>
</evidence>
<keyword evidence="15" id="KW-1185">Reference proteome</keyword>
<dbReference type="SMART" id="SM00406">
    <property type="entry name" value="IGv"/>
    <property type="match status" value="1"/>
</dbReference>
<keyword evidence="6" id="KW-1015">Disulfide bond</keyword>
<dbReference type="GO" id="GO:0003777">
    <property type="term" value="F:microtubule motor activity"/>
    <property type="evidence" value="ECO:0007669"/>
    <property type="project" value="InterPro"/>
</dbReference>
<feature type="domain" description="Kinesin motor" evidence="12">
    <location>
        <begin position="1"/>
        <end position="55"/>
    </location>
</feature>
<dbReference type="Proteomes" id="UP001205998">
    <property type="component" value="Unassembled WGS sequence"/>
</dbReference>
<name>A0AAD5FDR3_SILAS</name>
<dbReference type="PANTHER" id="PTHR24100">
    <property type="entry name" value="BUTYROPHILIN"/>
    <property type="match status" value="1"/>
</dbReference>
<evidence type="ECO:0000313" key="14">
    <source>
        <dbReference type="EMBL" id="KAI5611712.1"/>
    </source>
</evidence>
<keyword evidence="2" id="KW-0732">Signal</keyword>
<sequence length="330" mass="37083">MLESIEMRGEEVVNIRKTKLNLVDLAGSERQKVTHTEGMLLKEASSINFSRMCLGFEVIAPADRVLVIRGQPAILGCQFTPDSKSDLSPLVITWQREENAEVIHSFYYQKHQLDFQSPYYRNRTTLFVSELHKGNATLRIEPVEPRDTGGYQCIVSNTKGTDKASMRLEYGAFYTEPRLSISRSGSTIKLLYEAEGFPKPEVKWFGENGEVLRDHTQFSEEVDGVGRAVGLYHVKSSYVSLSPSLNVTFTLKNQLLNQNLLRPISIIYGEESCHGESNTTALVVVCVLCALLLLFIIALLIKIKRTRRHGPNENGMNGNGMNGTLTHLHY</sequence>
<dbReference type="AlphaFoldDB" id="A0AAD5FDR3"/>
<keyword evidence="5 11" id="KW-0472">Membrane</keyword>
<dbReference type="PROSITE" id="PS50067">
    <property type="entry name" value="KINESIN_MOTOR_2"/>
    <property type="match status" value="1"/>
</dbReference>
<dbReference type="InterPro" id="IPR036961">
    <property type="entry name" value="Kinesin_motor_dom_sf"/>
</dbReference>
<dbReference type="GO" id="GO:0008017">
    <property type="term" value="F:microtubule binding"/>
    <property type="evidence" value="ECO:0007669"/>
    <property type="project" value="InterPro"/>
</dbReference>
<feature type="domain" description="Ig-like" evidence="13">
    <location>
        <begin position="70"/>
        <end position="169"/>
    </location>
</feature>
<evidence type="ECO:0000256" key="4">
    <source>
        <dbReference type="ARBA" id="ARBA00022840"/>
    </source>
</evidence>
<dbReference type="GO" id="GO:0007018">
    <property type="term" value="P:microtubule-based movement"/>
    <property type="evidence" value="ECO:0007669"/>
    <property type="project" value="InterPro"/>
</dbReference>
<comment type="similarity">
    <text evidence="9">Belongs to the TRAFAC class myosin-kinesin ATPase superfamily. Kinesin family.</text>
</comment>
<gene>
    <name evidence="14" type="ORF">C0J50_1353</name>
</gene>
<dbReference type="GO" id="GO:0005524">
    <property type="term" value="F:ATP binding"/>
    <property type="evidence" value="ECO:0007669"/>
    <property type="project" value="UniProtKB-KW"/>
</dbReference>
<keyword evidence="11" id="KW-1133">Transmembrane helix</keyword>
<evidence type="ECO:0000256" key="6">
    <source>
        <dbReference type="ARBA" id="ARBA00023157"/>
    </source>
</evidence>
<reference evidence="14" key="1">
    <citation type="submission" date="2018-07" db="EMBL/GenBank/DDBJ databases">
        <title>Comparative genomics of catfishes provides insights into carnivory and benthic adaptation.</title>
        <authorList>
            <person name="Zhang Y."/>
            <person name="Wang D."/>
            <person name="Peng Z."/>
            <person name="Zheng S."/>
            <person name="Shao F."/>
            <person name="Tao W."/>
        </authorList>
    </citation>
    <scope>NUCLEOTIDE SEQUENCE</scope>
    <source>
        <strain evidence="14">Chongqing</strain>
    </source>
</reference>
<keyword evidence="11" id="KW-0812">Transmembrane</keyword>
<keyword evidence="7" id="KW-0325">Glycoprotein</keyword>
<organism evidence="14 15">
    <name type="scientific">Silurus asotus</name>
    <name type="common">Amur catfish</name>
    <name type="synonym">Parasilurus asotus</name>
    <dbReference type="NCBI Taxonomy" id="30991"/>
    <lineage>
        <taxon>Eukaryota</taxon>
        <taxon>Metazoa</taxon>
        <taxon>Chordata</taxon>
        <taxon>Craniata</taxon>
        <taxon>Vertebrata</taxon>
        <taxon>Euteleostomi</taxon>
        <taxon>Actinopterygii</taxon>
        <taxon>Neopterygii</taxon>
        <taxon>Teleostei</taxon>
        <taxon>Ostariophysi</taxon>
        <taxon>Siluriformes</taxon>
        <taxon>Siluridae</taxon>
        <taxon>Silurus</taxon>
    </lineage>
</organism>
<comment type="caution">
    <text evidence="9">Lacks conserved residue(s) required for the propagation of feature annotation.</text>
</comment>
<evidence type="ECO:0000256" key="10">
    <source>
        <dbReference type="SAM" id="MobiDB-lite"/>
    </source>
</evidence>
<dbReference type="GO" id="GO:0048731">
    <property type="term" value="P:system development"/>
    <property type="evidence" value="ECO:0007669"/>
    <property type="project" value="UniProtKB-ARBA"/>
</dbReference>
<dbReference type="InterPro" id="IPR003599">
    <property type="entry name" value="Ig_sub"/>
</dbReference>
<evidence type="ECO:0000256" key="9">
    <source>
        <dbReference type="PROSITE-ProRule" id="PRU00283"/>
    </source>
</evidence>
<dbReference type="Gene3D" id="3.40.850.10">
    <property type="entry name" value="Kinesin motor domain"/>
    <property type="match status" value="1"/>
</dbReference>
<dbReference type="GO" id="GO:1903037">
    <property type="term" value="P:regulation of leukocyte cell-cell adhesion"/>
    <property type="evidence" value="ECO:0007669"/>
    <property type="project" value="UniProtKB-ARBA"/>
</dbReference>
<evidence type="ECO:0000256" key="8">
    <source>
        <dbReference type="ARBA" id="ARBA00023319"/>
    </source>
</evidence>
<evidence type="ECO:0000313" key="15">
    <source>
        <dbReference type="Proteomes" id="UP001205998"/>
    </source>
</evidence>
<evidence type="ECO:0000256" key="3">
    <source>
        <dbReference type="ARBA" id="ARBA00022741"/>
    </source>
</evidence>
<evidence type="ECO:0000259" key="12">
    <source>
        <dbReference type="PROSITE" id="PS50067"/>
    </source>
</evidence>
<dbReference type="InterPro" id="IPR013106">
    <property type="entry name" value="Ig_V-set"/>
</dbReference>
<keyword evidence="4" id="KW-0067">ATP-binding</keyword>
<dbReference type="InterPro" id="IPR013783">
    <property type="entry name" value="Ig-like_fold"/>
</dbReference>
<dbReference type="InterPro" id="IPR007110">
    <property type="entry name" value="Ig-like_dom"/>
</dbReference>
<evidence type="ECO:0000259" key="13">
    <source>
        <dbReference type="PROSITE" id="PS50835"/>
    </source>
</evidence>
<keyword evidence="3" id="KW-0547">Nucleotide-binding</keyword>
<dbReference type="SUPFAM" id="SSF48726">
    <property type="entry name" value="Immunoglobulin"/>
    <property type="match status" value="2"/>
</dbReference>
<evidence type="ECO:0000256" key="5">
    <source>
        <dbReference type="ARBA" id="ARBA00023136"/>
    </source>
</evidence>
<dbReference type="GO" id="GO:0050852">
    <property type="term" value="P:T cell receptor signaling pathway"/>
    <property type="evidence" value="ECO:0007669"/>
    <property type="project" value="TreeGrafter"/>
</dbReference>
<dbReference type="GO" id="GO:0050863">
    <property type="term" value="P:regulation of T cell activation"/>
    <property type="evidence" value="ECO:0007669"/>
    <property type="project" value="UniProtKB-ARBA"/>
</dbReference>
<dbReference type="GO" id="GO:0005102">
    <property type="term" value="F:signaling receptor binding"/>
    <property type="evidence" value="ECO:0007669"/>
    <property type="project" value="TreeGrafter"/>
</dbReference>
<dbReference type="InterPro" id="IPR027417">
    <property type="entry name" value="P-loop_NTPase"/>
</dbReference>